<keyword evidence="10 19" id="KW-0812">Transmembrane</keyword>
<feature type="transmembrane region" description="Helical" evidence="19">
    <location>
        <begin position="134"/>
        <end position="155"/>
    </location>
</feature>
<evidence type="ECO:0000256" key="7">
    <source>
        <dbReference type="ARBA" id="ARBA00022475"/>
    </source>
</evidence>
<dbReference type="InterPro" id="IPR003805">
    <property type="entry name" value="CobS"/>
</dbReference>
<dbReference type="EMBL" id="RAPK01000009">
    <property type="protein sequence ID" value="RKD72890.1"/>
    <property type="molecule type" value="Genomic_DNA"/>
</dbReference>
<dbReference type="GO" id="GO:0005886">
    <property type="term" value="C:plasma membrane"/>
    <property type="evidence" value="ECO:0007669"/>
    <property type="project" value="UniProtKB-SubCell"/>
</dbReference>
<keyword evidence="11 19" id="KW-0460">Magnesium</keyword>
<protein>
    <recommendedName>
        <fullName evidence="6 19">Adenosylcobinamide-GDP ribazoletransferase</fullName>
        <ecNumber evidence="5 19">2.7.8.26</ecNumber>
    </recommendedName>
    <alternativeName>
        <fullName evidence="16 19">Cobalamin synthase</fullName>
    </alternativeName>
    <alternativeName>
        <fullName evidence="15 19">Cobalamin-5'-phosphate synthase</fullName>
    </alternativeName>
</protein>
<keyword evidence="13 19" id="KW-0472">Membrane</keyword>
<evidence type="ECO:0000256" key="14">
    <source>
        <dbReference type="ARBA" id="ARBA00025228"/>
    </source>
</evidence>
<comment type="similarity">
    <text evidence="4 19">Belongs to the CobS family.</text>
</comment>
<comment type="subcellular location">
    <subcellularLocation>
        <location evidence="2 19">Cell membrane</location>
        <topology evidence="2 19">Multi-pass membrane protein</topology>
    </subcellularLocation>
</comment>
<evidence type="ECO:0000256" key="9">
    <source>
        <dbReference type="ARBA" id="ARBA00022679"/>
    </source>
</evidence>
<feature type="transmembrane region" description="Helical" evidence="19">
    <location>
        <begin position="203"/>
        <end position="225"/>
    </location>
</feature>
<gene>
    <name evidence="19" type="primary">cobS</name>
    <name evidence="20" type="ORF">ATL39_2086</name>
</gene>
<comment type="catalytic activity">
    <reaction evidence="17 19">
        <text>alpha-ribazole + adenosylcob(III)inamide-GDP = adenosylcob(III)alamin + GMP + H(+)</text>
        <dbReference type="Rhea" id="RHEA:16049"/>
        <dbReference type="ChEBI" id="CHEBI:10329"/>
        <dbReference type="ChEBI" id="CHEBI:15378"/>
        <dbReference type="ChEBI" id="CHEBI:18408"/>
        <dbReference type="ChEBI" id="CHEBI:58115"/>
        <dbReference type="ChEBI" id="CHEBI:60487"/>
        <dbReference type="EC" id="2.7.8.26"/>
    </reaction>
</comment>
<evidence type="ECO:0000256" key="18">
    <source>
        <dbReference type="ARBA" id="ARBA00049504"/>
    </source>
</evidence>
<reference evidence="20 21" key="1">
    <citation type="submission" date="2018-09" db="EMBL/GenBank/DDBJ databases">
        <title>Genomic Encyclopedia of Archaeal and Bacterial Type Strains, Phase II (KMG-II): from individual species to whole genera.</title>
        <authorList>
            <person name="Goeker M."/>
        </authorList>
    </citation>
    <scope>NUCLEOTIDE SEQUENCE [LARGE SCALE GENOMIC DNA]</scope>
    <source>
        <strain evidence="20 21">DSM 17008</strain>
    </source>
</reference>
<evidence type="ECO:0000256" key="12">
    <source>
        <dbReference type="ARBA" id="ARBA00022989"/>
    </source>
</evidence>
<dbReference type="PANTHER" id="PTHR34148">
    <property type="entry name" value="ADENOSYLCOBINAMIDE-GDP RIBAZOLETRANSFERASE"/>
    <property type="match status" value="1"/>
</dbReference>
<comment type="pathway">
    <text evidence="3 19">Cofactor biosynthesis; adenosylcobalamin biosynthesis; adenosylcobalamin from cob(II)yrinate a,c-diamide: step 7/7.</text>
</comment>
<feature type="transmembrane region" description="Helical" evidence="19">
    <location>
        <begin position="67"/>
        <end position="87"/>
    </location>
</feature>
<evidence type="ECO:0000256" key="10">
    <source>
        <dbReference type="ARBA" id="ARBA00022692"/>
    </source>
</evidence>
<evidence type="ECO:0000313" key="21">
    <source>
        <dbReference type="Proteomes" id="UP000285120"/>
    </source>
</evidence>
<dbReference type="AlphaFoldDB" id="A0A419V347"/>
<dbReference type="UniPathway" id="UPA00148">
    <property type="reaction ID" value="UER00238"/>
</dbReference>
<evidence type="ECO:0000256" key="5">
    <source>
        <dbReference type="ARBA" id="ARBA00013200"/>
    </source>
</evidence>
<evidence type="ECO:0000256" key="8">
    <source>
        <dbReference type="ARBA" id="ARBA00022573"/>
    </source>
</evidence>
<comment type="cofactor">
    <cofactor evidence="1 19">
        <name>Mg(2+)</name>
        <dbReference type="ChEBI" id="CHEBI:18420"/>
    </cofactor>
</comment>
<comment type="caution">
    <text evidence="20">The sequence shown here is derived from an EMBL/GenBank/DDBJ whole genome shotgun (WGS) entry which is preliminary data.</text>
</comment>
<accession>A0A419V347</accession>
<dbReference type="GO" id="GO:0051073">
    <property type="term" value="F:adenosylcobinamide-GDP ribazoletransferase activity"/>
    <property type="evidence" value="ECO:0007669"/>
    <property type="project" value="UniProtKB-UniRule"/>
</dbReference>
<feature type="transmembrane region" description="Helical" evidence="19">
    <location>
        <begin position="39"/>
        <end position="60"/>
    </location>
</feature>
<organism evidence="20 21">
    <name type="scientific">Sinobaca qinghaiensis</name>
    <dbReference type="NCBI Taxonomy" id="342944"/>
    <lineage>
        <taxon>Bacteria</taxon>
        <taxon>Bacillati</taxon>
        <taxon>Bacillota</taxon>
        <taxon>Bacilli</taxon>
        <taxon>Bacillales</taxon>
        <taxon>Sporolactobacillaceae</taxon>
        <taxon>Sinobaca</taxon>
    </lineage>
</organism>
<evidence type="ECO:0000256" key="17">
    <source>
        <dbReference type="ARBA" id="ARBA00048623"/>
    </source>
</evidence>
<evidence type="ECO:0000256" key="15">
    <source>
        <dbReference type="ARBA" id="ARBA00032605"/>
    </source>
</evidence>
<evidence type="ECO:0000256" key="16">
    <source>
        <dbReference type="ARBA" id="ARBA00032853"/>
    </source>
</evidence>
<evidence type="ECO:0000256" key="3">
    <source>
        <dbReference type="ARBA" id="ARBA00004663"/>
    </source>
</evidence>
<evidence type="ECO:0000256" key="6">
    <source>
        <dbReference type="ARBA" id="ARBA00015850"/>
    </source>
</evidence>
<dbReference type="EC" id="2.7.8.26" evidence="5 19"/>
<keyword evidence="8 19" id="KW-0169">Cobalamin biosynthesis</keyword>
<evidence type="ECO:0000256" key="13">
    <source>
        <dbReference type="ARBA" id="ARBA00023136"/>
    </source>
</evidence>
<comment type="function">
    <text evidence="14 19">Joins adenosylcobinamide-GDP and alpha-ribazole to generate adenosylcobalamin (Ado-cobalamin). Also synthesizes adenosylcobalamin 5'-phosphate from adenosylcobinamide-GDP and alpha-ribazole 5'-phosphate.</text>
</comment>
<name>A0A419V347_9BACL</name>
<comment type="catalytic activity">
    <reaction evidence="18 19">
        <text>alpha-ribazole 5'-phosphate + adenosylcob(III)inamide-GDP = adenosylcob(III)alamin 5'-phosphate + GMP + H(+)</text>
        <dbReference type="Rhea" id="RHEA:23560"/>
        <dbReference type="ChEBI" id="CHEBI:15378"/>
        <dbReference type="ChEBI" id="CHEBI:57918"/>
        <dbReference type="ChEBI" id="CHEBI:58115"/>
        <dbReference type="ChEBI" id="CHEBI:60487"/>
        <dbReference type="ChEBI" id="CHEBI:60493"/>
        <dbReference type="EC" id="2.7.8.26"/>
    </reaction>
</comment>
<dbReference type="RefSeq" id="WP_120193285.1">
    <property type="nucleotide sequence ID" value="NZ_RAPK01000009.1"/>
</dbReference>
<evidence type="ECO:0000313" key="20">
    <source>
        <dbReference type="EMBL" id="RKD72890.1"/>
    </source>
</evidence>
<evidence type="ECO:0000256" key="4">
    <source>
        <dbReference type="ARBA" id="ARBA00010561"/>
    </source>
</evidence>
<keyword evidence="9 19" id="KW-0808">Transferase</keyword>
<keyword evidence="21" id="KW-1185">Reference proteome</keyword>
<evidence type="ECO:0000256" key="11">
    <source>
        <dbReference type="ARBA" id="ARBA00022842"/>
    </source>
</evidence>
<keyword evidence="12 19" id="KW-1133">Transmembrane helix</keyword>
<dbReference type="PANTHER" id="PTHR34148:SF1">
    <property type="entry name" value="ADENOSYLCOBINAMIDE-GDP RIBAZOLETRANSFERASE"/>
    <property type="match status" value="1"/>
</dbReference>
<evidence type="ECO:0000256" key="19">
    <source>
        <dbReference type="HAMAP-Rule" id="MF_00719"/>
    </source>
</evidence>
<keyword evidence="7 19" id="KW-1003">Cell membrane</keyword>
<evidence type="ECO:0000256" key="2">
    <source>
        <dbReference type="ARBA" id="ARBA00004651"/>
    </source>
</evidence>
<evidence type="ECO:0000256" key="1">
    <source>
        <dbReference type="ARBA" id="ARBA00001946"/>
    </source>
</evidence>
<dbReference type="GO" id="GO:0009236">
    <property type="term" value="P:cobalamin biosynthetic process"/>
    <property type="evidence" value="ECO:0007669"/>
    <property type="project" value="UniProtKB-UniRule"/>
</dbReference>
<proteinExistence type="inferred from homology"/>
<feature type="transmembrane region" description="Helical" evidence="19">
    <location>
        <begin position="107"/>
        <end position="127"/>
    </location>
</feature>
<dbReference type="HAMAP" id="MF_00719">
    <property type="entry name" value="CobS"/>
    <property type="match status" value="1"/>
</dbReference>
<dbReference type="Proteomes" id="UP000285120">
    <property type="component" value="Unassembled WGS sequence"/>
</dbReference>
<dbReference type="OrthoDB" id="9794626at2"/>
<sequence>MINNIKNAYKGLLLAFGFLTVFPVSKTVDWTPDTMRRALHHFPLCGTLAASLAAVIAMVSLSLELPVYAVGFLVLMAFVVVSGGLHLDGWMDVSDAVLSWKPREEKLAVMKDPLVGSGAVWTTILLLGGKYTAIVTMLDTSLVFFFTALFAVPVLSRAGMGAVVSRGRLLSSTGLAASFQQSGRPSDVRWLAGITILSLLPALYFSLFLTISLAVISMICTLALYRFFVRKLGGVNGDTAGASLEGTEAVLWWSAAVLAVIL</sequence>
<dbReference type="Pfam" id="PF02654">
    <property type="entry name" value="CobS"/>
    <property type="match status" value="1"/>
</dbReference>
<dbReference type="GO" id="GO:0008818">
    <property type="term" value="F:cobalamin 5'-phosphate synthase activity"/>
    <property type="evidence" value="ECO:0007669"/>
    <property type="project" value="UniProtKB-UniRule"/>
</dbReference>